<dbReference type="AlphaFoldDB" id="A0A6G3MGE3"/>
<dbReference type="GO" id="GO:0005737">
    <property type="term" value="C:cytoplasm"/>
    <property type="evidence" value="ECO:0007669"/>
    <property type="project" value="UniProtKB-ARBA"/>
</dbReference>
<dbReference type="InterPro" id="IPR020583">
    <property type="entry name" value="Inositol_monoP_metal-BS"/>
</dbReference>
<dbReference type="InterPro" id="IPR050725">
    <property type="entry name" value="CysQ/Inositol_MonoPase"/>
</dbReference>
<feature type="binding site" evidence="9">
    <location>
        <position position="149"/>
    </location>
    <ligand>
        <name>Mg(2+)</name>
        <dbReference type="ChEBI" id="CHEBI:18420"/>
        <label>1</label>
        <note>catalytic</note>
    </ligand>
</feature>
<feature type="binding site" evidence="9">
    <location>
        <position position="151"/>
    </location>
    <ligand>
        <name>Mg(2+)</name>
        <dbReference type="ChEBI" id="CHEBI:18420"/>
        <label>1</label>
        <note>catalytic</note>
    </ligand>
</feature>
<reference evidence="10" key="1">
    <citation type="submission" date="2018-11" db="EMBL/GenBank/DDBJ databases">
        <title>Henneguya salminicola genome and transcriptome.</title>
        <authorList>
            <person name="Yahalomi D."/>
            <person name="Atkinson S.D."/>
            <person name="Neuhof M."/>
            <person name="Chang E.S."/>
            <person name="Philippe H."/>
            <person name="Cartwright P."/>
            <person name="Bartholomew J.L."/>
            <person name="Huchon D."/>
        </authorList>
    </citation>
    <scope>NUCLEOTIDE SEQUENCE</scope>
    <source>
        <strain evidence="10">Hz1</strain>
        <tissue evidence="10">Whole</tissue>
    </source>
</reference>
<comment type="cofactor">
    <cofactor evidence="1 9">
        <name>Mg(2+)</name>
        <dbReference type="ChEBI" id="CHEBI:18420"/>
    </cofactor>
</comment>
<dbReference type="GO" id="GO:0008441">
    <property type="term" value="F:3'(2'),5'-bisphosphate nucleotidase activity"/>
    <property type="evidence" value="ECO:0007669"/>
    <property type="project" value="TreeGrafter"/>
</dbReference>
<dbReference type="Pfam" id="PF00459">
    <property type="entry name" value="Inositol_P"/>
    <property type="match status" value="1"/>
</dbReference>
<evidence type="ECO:0000256" key="7">
    <source>
        <dbReference type="ARBA" id="ARBA00044465"/>
    </source>
</evidence>
<evidence type="ECO:0000313" key="10">
    <source>
        <dbReference type="EMBL" id="NDJ93118.1"/>
    </source>
</evidence>
<protein>
    <submittedName>
        <fullName evidence="10">3'(2'),5'-bisphosphate nucleotidase 1 (Trinotate prediction)</fullName>
    </submittedName>
</protein>
<feature type="binding site" evidence="9">
    <location>
        <position position="289"/>
    </location>
    <ligand>
        <name>Mg(2+)</name>
        <dbReference type="ChEBI" id="CHEBI:18420"/>
        <label>1</label>
        <note>catalytic</note>
    </ligand>
</feature>
<feature type="binding site" evidence="9">
    <location>
        <position position="152"/>
    </location>
    <ligand>
        <name>Mg(2+)</name>
        <dbReference type="ChEBI" id="CHEBI:18420"/>
        <label>1</label>
        <note>catalytic</note>
    </ligand>
</feature>
<evidence type="ECO:0000256" key="9">
    <source>
        <dbReference type="PIRSR" id="PIRSR600760-2"/>
    </source>
</evidence>
<sequence length="348" mass="39153">MLLTYSLYCLKLLIERRLRKFTLNLIMSHEFCKAPFLLKLMSICISSVEKAGFLIKQVVDKGELNLINKGNENEFDPQTEADRLSQLCIIGKLKECFPSMIVIGEEGELNDNLPKHVLTDIHPNEAVLKINCPTEFYHLNEHNIIVWVDPLDGTNGFSKGIYEQVIISLGIASIEGSPIAGILHQPFCCNFPINSEEEAVDYSKSFKRTIWGIIDVGLYGLESRLRFRKANSVALISKSHFTTKDLKLAQALDVDEVISTSGAAYKGLCVLEEEADILLYHSGGTKKWDICAIDVFFRILGGQLTDINGQNYKYGPKTEFDNTFGVIASLKNHDNYIKKIKTYCLTNN</sequence>
<comment type="similarity">
    <text evidence="2">Belongs to the inositol monophosphatase superfamily.</text>
</comment>
<feature type="binding site" evidence="9">
    <location>
        <position position="105"/>
    </location>
    <ligand>
        <name>Mg(2+)</name>
        <dbReference type="ChEBI" id="CHEBI:18420"/>
        <label>1</label>
        <note>catalytic</note>
    </ligand>
</feature>
<accession>A0A6G3MGE3</accession>
<dbReference type="Gene3D" id="3.30.540.10">
    <property type="entry name" value="Fructose-1,6-Bisphosphatase, subunit A, domain 1"/>
    <property type="match status" value="1"/>
</dbReference>
<keyword evidence="5" id="KW-0378">Hydrolase</keyword>
<organism evidence="10">
    <name type="scientific">Henneguya salminicola</name>
    <name type="common">Myxosporean</name>
    <dbReference type="NCBI Taxonomy" id="69463"/>
    <lineage>
        <taxon>Eukaryota</taxon>
        <taxon>Metazoa</taxon>
        <taxon>Cnidaria</taxon>
        <taxon>Myxozoa</taxon>
        <taxon>Myxosporea</taxon>
        <taxon>Bivalvulida</taxon>
        <taxon>Platysporina</taxon>
        <taxon>Myxobolidae</taxon>
        <taxon>Henneguya</taxon>
    </lineage>
</organism>
<dbReference type="GO" id="GO:0046872">
    <property type="term" value="F:metal ion binding"/>
    <property type="evidence" value="ECO:0007669"/>
    <property type="project" value="UniProtKB-KW"/>
</dbReference>
<evidence type="ECO:0000256" key="5">
    <source>
        <dbReference type="ARBA" id="ARBA00022801"/>
    </source>
</evidence>
<dbReference type="FunFam" id="3.30.540.10:FF:000012">
    <property type="entry name" value="Blast:Putative inositol monophosphatase 3"/>
    <property type="match status" value="1"/>
</dbReference>
<name>A0A6G3MGE3_HENSL</name>
<evidence type="ECO:0000256" key="1">
    <source>
        <dbReference type="ARBA" id="ARBA00001946"/>
    </source>
</evidence>
<dbReference type="OrthoDB" id="411145at2759"/>
<dbReference type="PROSITE" id="PS00629">
    <property type="entry name" value="IMP_1"/>
    <property type="match status" value="1"/>
</dbReference>
<comment type="catalytic activity">
    <reaction evidence="8">
        <text>1D-myo-inositol 1,4-bisphosphate + H2O = 1D-myo-inositol 4-phosphate + phosphate</text>
        <dbReference type="Rhea" id="RHEA:15553"/>
        <dbReference type="ChEBI" id="CHEBI:15377"/>
        <dbReference type="ChEBI" id="CHEBI:43474"/>
        <dbReference type="ChEBI" id="CHEBI:58282"/>
        <dbReference type="ChEBI" id="CHEBI:58469"/>
        <dbReference type="EC" id="3.1.3.57"/>
    </reaction>
    <physiologicalReaction direction="left-to-right" evidence="8">
        <dbReference type="Rhea" id="RHEA:15554"/>
    </physiologicalReaction>
</comment>
<keyword evidence="3" id="KW-0452">Lithium</keyword>
<evidence type="ECO:0000256" key="4">
    <source>
        <dbReference type="ARBA" id="ARBA00022723"/>
    </source>
</evidence>
<dbReference type="Gene3D" id="3.40.190.80">
    <property type="match status" value="1"/>
</dbReference>
<dbReference type="PANTHER" id="PTHR43028:SF5">
    <property type="entry name" value="3'(2'),5'-BISPHOSPHATE NUCLEOTIDASE 1"/>
    <property type="match status" value="1"/>
</dbReference>
<evidence type="ECO:0000256" key="3">
    <source>
        <dbReference type="ARBA" id="ARBA00022671"/>
    </source>
</evidence>
<proteinExistence type="inferred from homology"/>
<evidence type="ECO:0000256" key="8">
    <source>
        <dbReference type="ARBA" id="ARBA00044478"/>
    </source>
</evidence>
<keyword evidence="4 9" id="KW-0479">Metal-binding</keyword>
<comment type="catalytic activity">
    <reaction evidence="7">
        <text>1D-myo-inositol 1,3,4-trisphosphate + H2O = 1D-myo-inositol 3,4-bisphosphate + phosphate</text>
        <dbReference type="Rhea" id="RHEA:70319"/>
        <dbReference type="ChEBI" id="CHEBI:15377"/>
        <dbReference type="ChEBI" id="CHEBI:43474"/>
        <dbReference type="ChEBI" id="CHEBI:58414"/>
        <dbReference type="ChEBI" id="CHEBI:83241"/>
    </reaction>
    <physiologicalReaction direction="left-to-right" evidence="7">
        <dbReference type="Rhea" id="RHEA:70320"/>
    </physiologicalReaction>
</comment>
<evidence type="ECO:0000256" key="2">
    <source>
        <dbReference type="ARBA" id="ARBA00009759"/>
    </source>
</evidence>
<dbReference type="GO" id="GO:0004441">
    <property type="term" value="F:inositol-1,4-bisphosphate 1-phosphatase activity"/>
    <property type="evidence" value="ECO:0007669"/>
    <property type="project" value="UniProtKB-EC"/>
</dbReference>
<keyword evidence="6 9" id="KW-0460">Magnesium</keyword>
<dbReference type="EMBL" id="GHBP01002510">
    <property type="protein sequence ID" value="NDJ93118.1"/>
    <property type="molecule type" value="Transcribed_RNA"/>
</dbReference>
<dbReference type="SUPFAM" id="SSF56655">
    <property type="entry name" value="Carbohydrate phosphatase"/>
    <property type="match status" value="1"/>
</dbReference>
<dbReference type="InterPro" id="IPR000760">
    <property type="entry name" value="Inositol_monophosphatase-like"/>
</dbReference>
<evidence type="ECO:0000256" key="6">
    <source>
        <dbReference type="ARBA" id="ARBA00022842"/>
    </source>
</evidence>
<dbReference type="PANTHER" id="PTHR43028">
    <property type="entry name" value="3'(2'),5'-BISPHOSPHATE NUCLEOTIDASE 1"/>
    <property type="match status" value="1"/>
</dbReference>